<dbReference type="SUPFAM" id="SSF111369">
    <property type="entry name" value="HlyD-like secretion proteins"/>
    <property type="match status" value="1"/>
</dbReference>
<comment type="caution">
    <text evidence="3">The sequence shown here is derived from an EMBL/GenBank/DDBJ whole genome shotgun (WGS) entry which is preliminary data.</text>
</comment>
<accession>A0ABT9H205</accession>
<evidence type="ECO:0000256" key="2">
    <source>
        <dbReference type="SAM" id="Coils"/>
    </source>
</evidence>
<dbReference type="RefSeq" id="WP_305894614.1">
    <property type="nucleotide sequence ID" value="NZ_JAUZVZ010000023.1"/>
</dbReference>
<organism evidence="3 4">
    <name type="scientific">Alkalimonas collagenimarina</name>
    <dbReference type="NCBI Taxonomy" id="400390"/>
    <lineage>
        <taxon>Bacteria</taxon>
        <taxon>Pseudomonadati</taxon>
        <taxon>Pseudomonadota</taxon>
        <taxon>Gammaproteobacteria</taxon>
        <taxon>Alkalimonas</taxon>
    </lineage>
</organism>
<evidence type="ECO:0000313" key="3">
    <source>
        <dbReference type="EMBL" id="MDP4537350.1"/>
    </source>
</evidence>
<feature type="coiled-coil region" evidence="2">
    <location>
        <begin position="111"/>
        <end position="184"/>
    </location>
</feature>
<dbReference type="Gene3D" id="2.40.420.20">
    <property type="match status" value="1"/>
</dbReference>
<dbReference type="InterPro" id="IPR006143">
    <property type="entry name" value="RND_pump_MFP"/>
</dbReference>
<evidence type="ECO:0000256" key="1">
    <source>
        <dbReference type="ARBA" id="ARBA00009477"/>
    </source>
</evidence>
<proteinExistence type="inferred from homology"/>
<dbReference type="Gene3D" id="1.10.287.470">
    <property type="entry name" value="Helix hairpin bin"/>
    <property type="match status" value="1"/>
</dbReference>
<protein>
    <submittedName>
        <fullName evidence="3">Efflux RND transporter periplasmic adaptor subunit</fullName>
    </submittedName>
</protein>
<dbReference type="EMBL" id="JAUZVZ010000023">
    <property type="protein sequence ID" value="MDP4537350.1"/>
    <property type="molecule type" value="Genomic_DNA"/>
</dbReference>
<comment type="similarity">
    <text evidence="1">Belongs to the membrane fusion protein (MFP) (TC 8.A.1) family.</text>
</comment>
<dbReference type="Proteomes" id="UP001231616">
    <property type="component" value="Unassembled WGS sequence"/>
</dbReference>
<reference evidence="3 4" key="1">
    <citation type="submission" date="2023-08" db="EMBL/GenBank/DDBJ databases">
        <authorList>
            <person name="Joshi A."/>
            <person name="Thite S."/>
        </authorList>
    </citation>
    <scope>NUCLEOTIDE SEQUENCE [LARGE SCALE GENOMIC DNA]</scope>
    <source>
        <strain evidence="3 4">AC40</strain>
    </source>
</reference>
<dbReference type="PANTHER" id="PTHR30469">
    <property type="entry name" value="MULTIDRUG RESISTANCE PROTEIN MDTA"/>
    <property type="match status" value="1"/>
</dbReference>
<dbReference type="Gene3D" id="2.40.50.100">
    <property type="match status" value="1"/>
</dbReference>
<keyword evidence="2" id="KW-0175">Coiled coil</keyword>
<dbReference type="PANTHER" id="PTHR30469:SF12">
    <property type="entry name" value="MULTIDRUG RESISTANCE PROTEIN MDTA"/>
    <property type="match status" value="1"/>
</dbReference>
<name>A0ABT9H205_9GAMM</name>
<gene>
    <name evidence="3" type="ORF">Q3O60_14245</name>
</gene>
<dbReference type="Gene3D" id="2.40.30.170">
    <property type="match status" value="1"/>
</dbReference>
<evidence type="ECO:0000313" key="4">
    <source>
        <dbReference type="Proteomes" id="UP001231616"/>
    </source>
</evidence>
<dbReference type="NCBIfam" id="TIGR01730">
    <property type="entry name" value="RND_mfp"/>
    <property type="match status" value="1"/>
</dbReference>
<sequence>MSPKLIKIVLPIVIVVVAAGLLFVLSNARQPAEQREELPTGILVDAITAHVEDIQYRIVSQGTVQPKLMTSLISEVNGRIIEVSPNFVEGGFFAKGELLVKVEQDDYLTAVKAAEANLARASASLEEEKARVRVAEGEWASFTEGVAPELGLRRPQLAQELANVRSAEAELERAARDLSRTEIRAPYAGILQSRSVNIGQFISRGTTLGMIYGTDIAEVRLPLTDHDTAFIRLPTRGQGDYPDVQLSAVIAGRLQQWQGKLIRTEGVLDERSRVIYGVVQVEDPYQLALDHQNEPLRFGRFVRAQVQGVTSQQVVMLPRNLLRPQNQVLLVDAEYKLEFRDVIVQRTDERYAYVASGLEAGELLAISAMPNPLQGMQVRLGRVDGEWLESTVTSATSDTDKQE</sequence>
<keyword evidence="4" id="KW-1185">Reference proteome</keyword>